<dbReference type="OrthoDB" id="10450546at2759"/>
<organism evidence="1 2">
    <name type="scientific">Suillus luteus UH-Slu-Lm8-n1</name>
    <dbReference type="NCBI Taxonomy" id="930992"/>
    <lineage>
        <taxon>Eukaryota</taxon>
        <taxon>Fungi</taxon>
        <taxon>Dikarya</taxon>
        <taxon>Basidiomycota</taxon>
        <taxon>Agaricomycotina</taxon>
        <taxon>Agaricomycetes</taxon>
        <taxon>Agaricomycetidae</taxon>
        <taxon>Boletales</taxon>
        <taxon>Suillineae</taxon>
        <taxon>Suillaceae</taxon>
        <taxon>Suillus</taxon>
    </lineage>
</organism>
<reference evidence="2" key="2">
    <citation type="submission" date="2015-01" db="EMBL/GenBank/DDBJ databases">
        <title>Evolutionary Origins and Diversification of the Mycorrhizal Mutualists.</title>
        <authorList>
            <consortium name="DOE Joint Genome Institute"/>
            <consortium name="Mycorrhizal Genomics Consortium"/>
            <person name="Kohler A."/>
            <person name="Kuo A."/>
            <person name="Nagy L.G."/>
            <person name="Floudas D."/>
            <person name="Copeland A."/>
            <person name="Barry K.W."/>
            <person name="Cichocki N."/>
            <person name="Veneault-Fourrey C."/>
            <person name="LaButti K."/>
            <person name="Lindquist E.A."/>
            <person name="Lipzen A."/>
            <person name="Lundell T."/>
            <person name="Morin E."/>
            <person name="Murat C."/>
            <person name="Riley R."/>
            <person name="Ohm R."/>
            <person name="Sun H."/>
            <person name="Tunlid A."/>
            <person name="Henrissat B."/>
            <person name="Grigoriev I.V."/>
            <person name="Hibbett D.S."/>
            <person name="Martin F."/>
        </authorList>
    </citation>
    <scope>NUCLEOTIDE SEQUENCE [LARGE SCALE GENOMIC DNA]</scope>
    <source>
        <strain evidence="2">UH-Slu-Lm8-n1</strain>
    </source>
</reference>
<name>A0A0D0AG28_9AGAM</name>
<dbReference type="HOGENOM" id="CLU_2943364_0_0_1"/>
<dbReference type="AlphaFoldDB" id="A0A0D0AG28"/>
<proteinExistence type="predicted"/>
<dbReference type="InParanoid" id="A0A0D0AG28"/>
<dbReference type="Proteomes" id="UP000054485">
    <property type="component" value="Unassembled WGS sequence"/>
</dbReference>
<accession>A0A0D0AG28</accession>
<evidence type="ECO:0000313" key="2">
    <source>
        <dbReference type="Proteomes" id="UP000054485"/>
    </source>
</evidence>
<protein>
    <submittedName>
        <fullName evidence="1">Uncharacterized protein</fullName>
    </submittedName>
</protein>
<gene>
    <name evidence="1" type="ORF">CY34DRAFT_797522</name>
</gene>
<keyword evidence="2" id="KW-1185">Reference proteome</keyword>
<reference evidence="1 2" key="1">
    <citation type="submission" date="2014-04" db="EMBL/GenBank/DDBJ databases">
        <authorList>
            <consortium name="DOE Joint Genome Institute"/>
            <person name="Kuo A."/>
            <person name="Ruytinx J."/>
            <person name="Rineau F."/>
            <person name="Colpaert J."/>
            <person name="Kohler A."/>
            <person name="Nagy L.G."/>
            <person name="Floudas D."/>
            <person name="Copeland A."/>
            <person name="Barry K.W."/>
            <person name="Cichocki N."/>
            <person name="Veneault-Fourrey C."/>
            <person name="LaButti K."/>
            <person name="Lindquist E.A."/>
            <person name="Lipzen A."/>
            <person name="Lundell T."/>
            <person name="Morin E."/>
            <person name="Murat C."/>
            <person name="Sun H."/>
            <person name="Tunlid A."/>
            <person name="Henrissat B."/>
            <person name="Grigoriev I.V."/>
            <person name="Hibbett D.S."/>
            <person name="Martin F."/>
            <person name="Nordberg H.P."/>
            <person name="Cantor M.N."/>
            <person name="Hua S.X."/>
        </authorList>
    </citation>
    <scope>NUCLEOTIDE SEQUENCE [LARGE SCALE GENOMIC DNA]</scope>
    <source>
        <strain evidence="1 2">UH-Slu-Lm8-n1</strain>
    </source>
</reference>
<evidence type="ECO:0000313" key="1">
    <source>
        <dbReference type="EMBL" id="KIK49135.1"/>
    </source>
</evidence>
<dbReference type="EMBL" id="KN835134">
    <property type="protein sequence ID" value="KIK49135.1"/>
    <property type="molecule type" value="Genomic_DNA"/>
</dbReference>
<sequence length="60" mass="6779">MLAISSWTEMKLWSTERRFNLSNTSEKFIVHGRLAVASTSLCLVRKGAMSAMTKTRNTKT</sequence>